<reference evidence="3 4" key="2">
    <citation type="journal article" date="2017" name="Genome Biol.">
        <title>New reference genome sequences of hot pepper reveal the massive evolution of plant disease-resistance genes by retroduplication.</title>
        <authorList>
            <person name="Kim S."/>
            <person name="Park J."/>
            <person name="Yeom S.I."/>
            <person name="Kim Y.M."/>
            <person name="Seo E."/>
            <person name="Kim K.T."/>
            <person name="Kim M.S."/>
            <person name="Lee J.M."/>
            <person name="Cheong K."/>
            <person name="Shin H.S."/>
            <person name="Kim S.B."/>
            <person name="Han K."/>
            <person name="Lee J."/>
            <person name="Park M."/>
            <person name="Lee H.A."/>
            <person name="Lee H.Y."/>
            <person name="Lee Y."/>
            <person name="Oh S."/>
            <person name="Lee J.H."/>
            <person name="Choi E."/>
            <person name="Choi E."/>
            <person name="Lee S.E."/>
            <person name="Jeon J."/>
            <person name="Kim H."/>
            <person name="Choi G."/>
            <person name="Song H."/>
            <person name="Lee J."/>
            <person name="Lee S.C."/>
            <person name="Kwon J.K."/>
            <person name="Lee H.Y."/>
            <person name="Koo N."/>
            <person name="Hong Y."/>
            <person name="Kim R.W."/>
            <person name="Kang W.H."/>
            <person name="Huh J.H."/>
            <person name="Kang B.C."/>
            <person name="Yang T.J."/>
            <person name="Lee Y.H."/>
            <person name="Bennetzen J.L."/>
            <person name="Choi D."/>
        </authorList>
    </citation>
    <scope>NUCLEOTIDE SEQUENCE [LARGE SCALE GENOMIC DNA]</scope>
    <source>
        <strain evidence="4">cv. CM334</strain>
    </source>
</reference>
<dbReference type="GO" id="GO:0003677">
    <property type="term" value="F:DNA binding"/>
    <property type="evidence" value="ECO:0007669"/>
    <property type="project" value="InterPro"/>
</dbReference>
<dbReference type="Gramene" id="PHT71615">
    <property type="protein sequence ID" value="PHT71615"/>
    <property type="gene ID" value="T459_22400"/>
</dbReference>
<keyword evidence="1" id="KW-0472">Membrane</keyword>
<sequence length="258" mass="28692">MDAIVNTALEEICSNGSSGLHISKLWQKLHSPISNLGLKLCPNVKKALWFNLIDIPNLKFEANNGAVYSCMDSCVRSIDESENLDLKIVAPEYMCDGFIGVYDVDASDAKLSMHERRVLRALATVSFIGVYDIEASDAKLSKHERCVLCALSIVSSIDSCVRSLDESERLDLKIVAPEYMSDGFIGVYDVEASDAKLSIHLSFVLLLLLVYVPNVYVMHMCDGFIGVYDVEATDARLSIHERRVLRALATVRFVFVLF</sequence>
<keyword evidence="1" id="KW-0812">Transmembrane</keyword>
<accession>A0A2G2YPL1</accession>
<dbReference type="InterPro" id="IPR044210">
    <property type="entry name" value="Tfc3-like"/>
</dbReference>
<dbReference type="Pfam" id="PF23704">
    <property type="entry name" value="WHD_GTF3C1_N"/>
    <property type="match status" value="1"/>
</dbReference>
<dbReference type="AlphaFoldDB" id="A0A2G2YPL1"/>
<feature type="transmembrane region" description="Helical" evidence="1">
    <location>
        <begin position="197"/>
        <end position="217"/>
    </location>
</feature>
<evidence type="ECO:0000259" key="2">
    <source>
        <dbReference type="Pfam" id="PF23704"/>
    </source>
</evidence>
<dbReference type="GO" id="GO:0000127">
    <property type="term" value="C:transcription factor TFIIIC complex"/>
    <property type="evidence" value="ECO:0007669"/>
    <property type="project" value="InterPro"/>
</dbReference>
<dbReference type="STRING" id="4072.A0A2G2YPL1"/>
<dbReference type="EMBL" id="AYRZ02000009">
    <property type="protein sequence ID" value="PHT71615.1"/>
    <property type="molecule type" value="Genomic_DNA"/>
</dbReference>
<proteinExistence type="predicted"/>
<name>A0A2G2YPL1_CAPAN</name>
<dbReference type="PANTHER" id="PTHR15180">
    <property type="entry name" value="GENERAL TRANSCRIPTION FACTOR 3C POLYPEPTIDE 1"/>
    <property type="match status" value="1"/>
</dbReference>
<gene>
    <name evidence="3" type="ORF">T459_22400</name>
</gene>
<organism evidence="3 4">
    <name type="scientific">Capsicum annuum</name>
    <name type="common">Capsicum pepper</name>
    <dbReference type="NCBI Taxonomy" id="4072"/>
    <lineage>
        <taxon>Eukaryota</taxon>
        <taxon>Viridiplantae</taxon>
        <taxon>Streptophyta</taxon>
        <taxon>Embryophyta</taxon>
        <taxon>Tracheophyta</taxon>
        <taxon>Spermatophyta</taxon>
        <taxon>Magnoliopsida</taxon>
        <taxon>eudicotyledons</taxon>
        <taxon>Gunneridae</taxon>
        <taxon>Pentapetalae</taxon>
        <taxon>asterids</taxon>
        <taxon>lamiids</taxon>
        <taxon>Solanales</taxon>
        <taxon>Solanaceae</taxon>
        <taxon>Solanoideae</taxon>
        <taxon>Capsiceae</taxon>
        <taxon>Capsicum</taxon>
    </lineage>
</organism>
<dbReference type="Proteomes" id="UP000222542">
    <property type="component" value="Unassembled WGS sequence"/>
</dbReference>
<protein>
    <recommendedName>
        <fullName evidence="2">General transcription factor 3C polypeptide 1 winged-helix domain-containing protein</fullName>
    </recommendedName>
</protein>
<dbReference type="InterPro" id="IPR056428">
    <property type="entry name" value="WH_GTF3C1"/>
</dbReference>
<feature type="domain" description="General transcription factor 3C polypeptide 1 winged-helix" evidence="2">
    <location>
        <begin position="1"/>
        <end position="102"/>
    </location>
</feature>
<evidence type="ECO:0000313" key="3">
    <source>
        <dbReference type="EMBL" id="PHT71615.1"/>
    </source>
</evidence>
<comment type="caution">
    <text evidence="3">The sequence shown here is derived from an EMBL/GenBank/DDBJ whole genome shotgun (WGS) entry which is preliminary data.</text>
</comment>
<dbReference type="GO" id="GO:0006384">
    <property type="term" value="P:transcription initiation at RNA polymerase III promoter"/>
    <property type="evidence" value="ECO:0007669"/>
    <property type="project" value="InterPro"/>
</dbReference>
<dbReference type="PANTHER" id="PTHR15180:SF1">
    <property type="entry name" value="GENERAL TRANSCRIPTION FACTOR 3C POLYPEPTIDE 1"/>
    <property type="match status" value="1"/>
</dbReference>
<evidence type="ECO:0000313" key="4">
    <source>
        <dbReference type="Proteomes" id="UP000222542"/>
    </source>
</evidence>
<reference evidence="3 4" key="1">
    <citation type="journal article" date="2014" name="Nat. Genet.">
        <title>Genome sequence of the hot pepper provides insights into the evolution of pungency in Capsicum species.</title>
        <authorList>
            <person name="Kim S."/>
            <person name="Park M."/>
            <person name="Yeom S.I."/>
            <person name="Kim Y.M."/>
            <person name="Lee J.M."/>
            <person name="Lee H.A."/>
            <person name="Seo E."/>
            <person name="Choi J."/>
            <person name="Cheong K."/>
            <person name="Kim K.T."/>
            <person name="Jung K."/>
            <person name="Lee G.W."/>
            <person name="Oh S.K."/>
            <person name="Bae C."/>
            <person name="Kim S.B."/>
            <person name="Lee H.Y."/>
            <person name="Kim S.Y."/>
            <person name="Kim M.S."/>
            <person name="Kang B.C."/>
            <person name="Jo Y.D."/>
            <person name="Yang H.B."/>
            <person name="Jeong H.J."/>
            <person name="Kang W.H."/>
            <person name="Kwon J.K."/>
            <person name="Shin C."/>
            <person name="Lim J.Y."/>
            <person name="Park J.H."/>
            <person name="Huh J.H."/>
            <person name="Kim J.S."/>
            <person name="Kim B.D."/>
            <person name="Cohen O."/>
            <person name="Paran I."/>
            <person name="Suh M.C."/>
            <person name="Lee S.B."/>
            <person name="Kim Y.K."/>
            <person name="Shin Y."/>
            <person name="Noh S.J."/>
            <person name="Park J."/>
            <person name="Seo Y.S."/>
            <person name="Kwon S.Y."/>
            <person name="Kim H.A."/>
            <person name="Park J.M."/>
            <person name="Kim H.J."/>
            <person name="Choi S.B."/>
            <person name="Bosland P.W."/>
            <person name="Reeves G."/>
            <person name="Jo S.H."/>
            <person name="Lee B.W."/>
            <person name="Cho H.T."/>
            <person name="Choi H.S."/>
            <person name="Lee M.S."/>
            <person name="Yu Y."/>
            <person name="Do Choi Y."/>
            <person name="Park B.S."/>
            <person name="van Deynze A."/>
            <person name="Ashrafi H."/>
            <person name="Hill T."/>
            <person name="Kim W.T."/>
            <person name="Pai H.S."/>
            <person name="Ahn H.K."/>
            <person name="Yeam I."/>
            <person name="Giovannoni J.J."/>
            <person name="Rose J.K."/>
            <person name="Sorensen I."/>
            <person name="Lee S.J."/>
            <person name="Kim R.W."/>
            <person name="Choi I.Y."/>
            <person name="Choi B.S."/>
            <person name="Lim J.S."/>
            <person name="Lee Y.H."/>
            <person name="Choi D."/>
        </authorList>
    </citation>
    <scope>NUCLEOTIDE SEQUENCE [LARGE SCALE GENOMIC DNA]</scope>
    <source>
        <strain evidence="4">cv. CM334</strain>
    </source>
</reference>
<keyword evidence="4" id="KW-1185">Reference proteome</keyword>
<keyword evidence="1" id="KW-1133">Transmembrane helix</keyword>
<evidence type="ECO:0000256" key="1">
    <source>
        <dbReference type="SAM" id="Phobius"/>
    </source>
</evidence>